<dbReference type="PROSITE" id="PS50864">
    <property type="entry name" value="SAND"/>
    <property type="match status" value="1"/>
</dbReference>
<dbReference type="SUPFAM" id="SSF63763">
    <property type="entry name" value="SAND domain-like"/>
    <property type="match status" value="1"/>
</dbReference>
<accession>A0A8C6W3T0</accession>
<keyword evidence="6" id="KW-1185">Reference proteome</keyword>
<dbReference type="GeneTree" id="ENSGT00940000155124"/>
<dbReference type="OMA" id="QKARNEC"/>
<feature type="compositionally biased region" description="Pro residues" evidence="2">
    <location>
        <begin position="138"/>
        <end position="148"/>
    </location>
</feature>
<feature type="domain" description="SAND" evidence="3">
    <location>
        <begin position="334"/>
        <end position="415"/>
    </location>
</feature>
<name>A0A8C6W3T0_NANGA</name>
<evidence type="ECO:0008006" key="7">
    <source>
        <dbReference type="Google" id="ProtNLM"/>
    </source>
</evidence>
<dbReference type="Pfam" id="PF01342">
    <property type="entry name" value="SAND"/>
    <property type="match status" value="1"/>
</dbReference>
<dbReference type="PANTHER" id="PTHR46386:SF7">
    <property type="entry name" value="SP110 NUCLEAR BODY PROTEIN"/>
    <property type="match status" value="1"/>
</dbReference>
<feature type="region of interest" description="Disordered" evidence="2">
    <location>
        <begin position="174"/>
        <end position="219"/>
    </location>
</feature>
<feature type="compositionally biased region" description="Basic and acidic residues" evidence="2">
    <location>
        <begin position="197"/>
        <end position="212"/>
    </location>
</feature>
<dbReference type="Pfam" id="PF03172">
    <property type="entry name" value="HSR"/>
    <property type="match status" value="1"/>
</dbReference>
<dbReference type="SMART" id="SM00258">
    <property type="entry name" value="SAND"/>
    <property type="match status" value="1"/>
</dbReference>
<sequence>MLTVTKALEEALLQHFIYQKLDIAYAINKPFPFFEALRDNYFITERMYKESLEACQNLVPLSRVVHSVLTKLEKTFSLRLLMALFSRVNLREYPNLGAVFRSFQKVGAVYGGWGRTTPILLKAPADPAEGSSLQTLLPLPPSQPPPSSRPSCASGVNDPKASSQQILELLDEQLHPSDPDIPHPGLMQEGRSTPVSSRDHQTEDKQDPREMSHAPLGPVPGNLPLVLAFPFPGHLHTKKRKRCIWSTPKRRRQKKHSPQGAASPAHEPQEKLKAGTPKEDDSTGPLKVVRSTQKKRIECARASSSQEISNETSEMNSGESKHHAALVLPEKPEDDTADFLSLTLPVTCGEAKGILYKEKMKAGSSEKCIRNEQGAWLTPKEFLVEGKRAKSKDWKRSMHCGGKTLRHLQEKGLLFCPPTVNLKK</sequence>
<evidence type="ECO:0000256" key="2">
    <source>
        <dbReference type="SAM" id="MobiDB-lite"/>
    </source>
</evidence>
<keyword evidence="1" id="KW-0597">Phosphoprotein</keyword>
<evidence type="ECO:0000256" key="1">
    <source>
        <dbReference type="ARBA" id="ARBA00022553"/>
    </source>
</evidence>
<dbReference type="PANTHER" id="PTHR46386">
    <property type="entry name" value="NUCLEAR BODY PROTEIN SP140"/>
    <property type="match status" value="1"/>
</dbReference>
<dbReference type="GO" id="GO:0003677">
    <property type="term" value="F:DNA binding"/>
    <property type="evidence" value="ECO:0007669"/>
    <property type="project" value="InterPro"/>
</dbReference>
<feature type="compositionally biased region" description="Polar residues" evidence="2">
    <location>
        <begin position="302"/>
        <end position="318"/>
    </location>
</feature>
<dbReference type="GO" id="GO:0000981">
    <property type="term" value="F:DNA-binding transcription factor activity, RNA polymerase II-specific"/>
    <property type="evidence" value="ECO:0007669"/>
    <property type="project" value="TreeGrafter"/>
</dbReference>
<reference evidence="5" key="1">
    <citation type="submission" date="2025-08" db="UniProtKB">
        <authorList>
            <consortium name="Ensembl"/>
        </authorList>
    </citation>
    <scope>IDENTIFICATION</scope>
</reference>
<organism evidence="5 6">
    <name type="scientific">Nannospalax galili</name>
    <name type="common">Northern Israeli blind subterranean mole rat</name>
    <name type="synonym">Spalax galili</name>
    <dbReference type="NCBI Taxonomy" id="1026970"/>
    <lineage>
        <taxon>Eukaryota</taxon>
        <taxon>Metazoa</taxon>
        <taxon>Chordata</taxon>
        <taxon>Craniata</taxon>
        <taxon>Vertebrata</taxon>
        <taxon>Euteleostomi</taxon>
        <taxon>Mammalia</taxon>
        <taxon>Eutheria</taxon>
        <taxon>Euarchontoglires</taxon>
        <taxon>Glires</taxon>
        <taxon>Rodentia</taxon>
        <taxon>Myomorpha</taxon>
        <taxon>Muroidea</taxon>
        <taxon>Spalacidae</taxon>
        <taxon>Spalacinae</taxon>
        <taxon>Nannospalax</taxon>
    </lineage>
</organism>
<dbReference type="InterPro" id="IPR000770">
    <property type="entry name" value="SAND_dom"/>
</dbReference>
<dbReference type="Ensembl" id="ENSNGAT00000009148.1">
    <property type="protein sequence ID" value="ENSNGAP00000005339.1"/>
    <property type="gene ID" value="ENSNGAG00000007505.1"/>
</dbReference>
<feature type="compositionally biased region" description="Basic and acidic residues" evidence="2">
    <location>
        <begin position="267"/>
        <end position="281"/>
    </location>
</feature>
<dbReference type="Proteomes" id="UP000694381">
    <property type="component" value="Unassembled WGS sequence"/>
</dbReference>
<feature type="domain" description="HSR" evidence="4">
    <location>
        <begin position="1"/>
        <end position="108"/>
    </location>
</feature>
<dbReference type="PROSITE" id="PS51414">
    <property type="entry name" value="HSR"/>
    <property type="match status" value="1"/>
</dbReference>
<dbReference type="GO" id="GO:0005634">
    <property type="term" value="C:nucleus"/>
    <property type="evidence" value="ECO:0007669"/>
    <property type="project" value="InterPro"/>
</dbReference>
<dbReference type="Gene3D" id="3.10.390.10">
    <property type="entry name" value="SAND domain-like"/>
    <property type="match status" value="1"/>
</dbReference>
<feature type="region of interest" description="Disordered" evidence="2">
    <location>
        <begin position="130"/>
        <end position="161"/>
    </location>
</feature>
<evidence type="ECO:0000259" key="3">
    <source>
        <dbReference type="PROSITE" id="PS50864"/>
    </source>
</evidence>
<dbReference type="InterPro" id="IPR010919">
    <property type="entry name" value="SAND-like_dom_sf"/>
</dbReference>
<dbReference type="AlphaFoldDB" id="A0A8C6W3T0"/>
<proteinExistence type="predicted"/>
<evidence type="ECO:0000259" key="4">
    <source>
        <dbReference type="PROSITE" id="PS51414"/>
    </source>
</evidence>
<protein>
    <recommendedName>
        <fullName evidence="7">Sp110 nuclear body protein</fullName>
    </recommendedName>
</protein>
<dbReference type="InterPro" id="IPR004865">
    <property type="entry name" value="HSR_dom"/>
</dbReference>
<evidence type="ECO:0000313" key="5">
    <source>
        <dbReference type="Ensembl" id="ENSNGAP00000005339.1"/>
    </source>
</evidence>
<feature type="compositionally biased region" description="Basic residues" evidence="2">
    <location>
        <begin position="237"/>
        <end position="257"/>
    </location>
</feature>
<gene>
    <name evidence="5" type="primary">Sp110</name>
</gene>
<feature type="region of interest" description="Disordered" evidence="2">
    <location>
        <begin position="237"/>
        <end position="323"/>
    </location>
</feature>
<reference evidence="5" key="2">
    <citation type="submission" date="2025-09" db="UniProtKB">
        <authorList>
            <consortium name="Ensembl"/>
        </authorList>
    </citation>
    <scope>IDENTIFICATION</scope>
</reference>
<evidence type="ECO:0000313" key="6">
    <source>
        <dbReference type="Proteomes" id="UP000694381"/>
    </source>
</evidence>
<dbReference type="InterPro" id="IPR043563">
    <property type="entry name" value="Sp110/Sp140/Sp140L-like"/>
</dbReference>